<keyword evidence="3" id="KW-1185">Reference proteome</keyword>
<evidence type="ECO:0000256" key="1">
    <source>
        <dbReference type="SAM" id="MobiDB-lite"/>
    </source>
</evidence>
<dbReference type="AlphaFoldDB" id="C8PE47"/>
<feature type="compositionally biased region" description="Polar residues" evidence="1">
    <location>
        <begin position="29"/>
        <end position="42"/>
    </location>
</feature>
<sequence length="42" mass="4854">MLRFCVVSDARSRKAKIKPIKYQAKPHKQIQTNNDQNPQTGN</sequence>
<protein>
    <submittedName>
        <fullName evidence="2">Uncharacterized protein</fullName>
    </submittedName>
</protein>
<dbReference type="EMBL" id="ACYG01000005">
    <property type="protein sequence ID" value="EEV18920.1"/>
    <property type="molecule type" value="Genomic_DNA"/>
</dbReference>
<reference evidence="2 3" key="1">
    <citation type="submission" date="2009-07" db="EMBL/GenBank/DDBJ databases">
        <authorList>
            <person name="Madupu R."/>
            <person name="Sebastian Y."/>
            <person name="Durkin A.S."/>
            <person name="Torralba M."/>
            <person name="Methe B."/>
            <person name="Sutton G.G."/>
            <person name="Strausberg R.L."/>
            <person name="Nelson K.E."/>
        </authorList>
    </citation>
    <scope>NUCLEOTIDE SEQUENCE [LARGE SCALE GENOMIC DNA]</scope>
    <source>
        <strain evidence="2 3">RM3268</strain>
    </source>
</reference>
<evidence type="ECO:0000313" key="2">
    <source>
        <dbReference type="EMBL" id="EEV18920.1"/>
    </source>
</evidence>
<dbReference type="Proteomes" id="UP000005709">
    <property type="component" value="Unassembled WGS sequence"/>
</dbReference>
<organism evidence="2 3">
    <name type="scientific">Campylobacter gracilis RM3268</name>
    <dbReference type="NCBI Taxonomy" id="553220"/>
    <lineage>
        <taxon>Bacteria</taxon>
        <taxon>Pseudomonadati</taxon>
        <taxon>Campylobacterota</taxon>
        <taxon>Epsilonproteobacteria</taxon>
        <taxon>Campylobacterales</taxon>
        <taxon>Campylobacteraceae</taxon>
        <taxon>Campylobacter</taxon>
    </lineage>
</organism>
<feature type="region of interest" description="Disordered" evidence="1">
    <location>
        <begin position="23"/>
        <end position="42"/>
    </location>
</feature>
<accession>C8PE47</accession>
<evidence type="ECO:0000313" key="3">
    <source>
        <dbReference type="Proteomes" id="UP000005709"/>
    </source>
</evidence>
<name>C8PE47_9BACT</name>
<gene>
    <name evidence="2" type="ORF">CAMGR0001_2397</name>
</gene>
<comment type="caution">
    <text evidence="2">The sequence shown here is derived from an EMBL/GenBank/DDBJ whole genome shotgun (WGS) entry which is preliminary data.</text>
</comment>
<proteinExistence type="predicted"/>